<evidence type="ECO:0000313" key="2">
    <source>
        <dbReference type="EMBL" id="JAD86816.1"/>
    </source>
</evidence>
<feature type="region of interest" description="Disordered" evidence="1">
    <location>
        <begin position="1"/>
        <end position="42"/>
    </location>
</feature>
<protein>
    <submittedName>
        <fullName evidence="2">Uncharacterized protein</fullName>
    </submittedName>
</protein>
<reference evidence="2" key="2">
    <citation type="journal article" date="2015" name="Data Brief">
        <title>Shoot transcriptome of the giant reed, Arundo donax.</title>
        <authorList>
            <person name="Barrero R.A."/>
            <person name="Guerrero F.D."/>
            <person name="Moolhuijzen P."/>
            <person name="Goolsby J.A."/>
            <person name="Tidwell J."/>
            <person name="Bellgard S.E."/>
            <person name="Bellgard M.I."/>
        </authorList>
    </citation>
    <scope>NUCLEOTIDE SEQUENCE</scope>
    <source>
        <tissue evidence="2">Shoot tissue taken approximately 20 cm above the soil surface</tissue>
    </source>
</reference>
<organism evidence="2">
    <name type="scientific">Arundo donax</name>
    <name type="common">Giant reed</name>
    <name type="synonym">Donax arundinaceus</name>
    <dbReference type="NCBI Taxonomy" id="35708"/>
    <lineage>
        <taxon>Eukaryota</taxon>
        <taxon>Viridiplantae</taxon>
        <taxon>Streptophyta</taxon>
        <taxon>Embryophyta</taxon>
        <taxon>Tracheophyta</taxon>
        <taxon>Spermatophyta</taxon>
        <taxon>Magnoliopsida</taxon>
        <taxon>Liliopsida</taxon>
        <taxon>Poales</taxon>
        <taxon>Poaceae</taxon>
        <taxon>PACMAD clade</taxon>
        <taxon>Arundinoideae</taxon>
        <taxon>Arundineae</taxon>
        <taxon>Arundo</taxon>
    </lineage>
</organism>
<accession>A0A0A9DG43</accession>
<proteinExistence type="predicted"/>
<dbReference type="AlphaFoldDB" id="A0A0A9DG43"/>
<reference evidence="2" key="1">
    <citation type="submission" date="2014-09" db="EMBL/GenBank/DDBJ databases">
        <authorList>
            <person name="Magalhaes I.L.F."/>
            <person name="Oliveira U."/>
            <person name="Santos F.R."/>
            <person name="Vidigal T.H.D.A."/>
            <person name="Brescovit A.D."/>
            <person name="Santos A.J."/>
        </authorList>
    </citation>
    <scope>NUCLEOTIDE SEQUENCE</scope>
    <source>
        <tissue evidence="2">Shoot tissue taken approximately 20 cm above the soil surface</tissue>
    </source>
</reference>
<sequence>MSPHQISMKSKIAQEKEKIPHILHKKANDSATDQYRHRRPRKFQTPLQKDVLENTLKCGMEVGLITPPGKKLSGTSYSSSN</sequence>
<dbReference type="EMBL" id="GBRH01211079">
    <property type="protein sequence ID" value="JAD86816.1"/>
    <property type="molecule type" value="Transcribed_RNA"/>
</dbReference>
<evidence type="ECO:0000256" key="1">
    <source>
        <dbReference type="SAM" id="MobiDB-lite"/>
    </source>
</evidence>
<name>A0A0A9DG43_ARUDO</name>